<protein>
    <submittedName>
        <fullName evidence="2">Uncharacterized protein</fullName>
    </submittedName>
</protein>
<name>A0A383A0B2_9ZZZZ</name>
<proteinExistence type="predicted"/>
<gene>
    <name evidence="2" type="ORF">METZ01_LOCUS454111</name>
</gene>
<reference evidence="2" key="1">
    <citation type="submission" date="2018-05" db="EMBL/GenBank/DDBJ databases">
        <authorList>
            <person name="Lanie J.A."/>
            <person name="Ng W.-L."/>
            <person name="Kazmierczak K.M."/>
            <person name="Andrzejewski T.M."/>
            <person name="Davidsen T.M."/>
            <person name="Wayne K.J."/>
            <person name="Tettelin H."/>
            <person name="Glass J.I."/>
            <person name="Rusch D."/>
            <person name="Podicherti R."/>
            <person name="Tsui H.-C.T."/>
            <person name="Winkler M.E."/>
        </authorList>
    </citation>
    <scope>NUCLEOTIDE SEQUENCE</scope>
</reference>
<dbReference type="AlphaFoldDB" id="A0A383A0B2"/>
<feature type="region of interest" description="Disordered" evidence="1">
    <location>
        <begin position="1"/>
        <end position="24"/>
    </location>
</feature>
<dbReference type="EMBL" id="UINC01188172">
    <property type="protein sequence ID" value="SVE01257.1"/>
    <property type="molecule type" value="Genomic_DNA"/>
</dbReference>
<evidence type="ECO:0000256" key="1">
    <source>
        <dbReference type="SAM" id="MobiDB-lite"/>
    </source>
</evidence>
<feature type="compositionally biased region" description="Gly residues" evidence="1">
    <location>
        <begin position="1"/>
        <end position="10"/>
    </location>
</feature>
<accession>A0A383A0B2</accession>
<evidence type="ECO:0000313" key="2">
    <source>
        <dbReference type="EMBL" id="SVE01257.1"/>
    </source>
</evidence>
<sequence>GGGYNGGGSSGSDFGEPPTFPTVP</sequence>
<organism evidence="2">
    <name type="scientific">marine metagenome</name>
    <dbReference type="NCBI Taxonomy" id="408172"/>
    <lineage>
        <taxon>unclassified sequences</taxon>
        <taxon>metagenomes</taxon>
        <taxon>ecological metagenomes</taxon>
    </lineage>
</organism>
<feature type="non-terminal residue" evidence="2">
    <location>
        <position position="1"/>
    </location>
</feature>